<keyword evidence="9" id="KW-1185">Reference proteome</keyword>
<feature type="transmembrane region" description="Helical" evidence="6">
    <location>
        <begin position="15"/>
        <end position="39"/>
    </location>
</feature>
<evidence type="ECO:0000256" key="4">
    <source>
        <dbReference type="ARBA" id="ARBA00022989"/>
    </source>
</evidence>
<evidence type="ECO:0000256" key="3">
    <source>
        <dbReference type="ARBA" id="ARBA00022692"/>
    </source>
</evidence>
<dbReference type="PANTHER" id="PTHR31272">
    <property type="entry name" value="CYTOCHROME C-TYPE BIOGENESIS PROTEIN HI_1454-RELATED"/>
    <property type="match status" value="1"/>
</dbReference>
<evidence type="ECO:0000313" key="9">
    <source>
        <dbReference type="Proteomes" id="UP001168537"/>
    </source>
</evidence>
<evidence type="ECO:0000256" key="6">
    <source>
        <dbReference type="SAM" id="Phobius"/>
    </source>
</evidence>
<dbReference type="EMBL" id="JAUHJR010000004">
    <property type="protein sequence ID" value="MDN4161919.1"/>
    <property type="molecule type" value="Genomic_DNA"/>
</dbReference>
<comment type="subcellular location">
    <subcellularLocation>
        <location evidence="1">Membrane</location>
        <topology evidence="1">Multi-pass membrane protein</topology>
    </subcellularLocation>
</comment>
<feature type="transmembrane region" description="Helical" evidence="6">
    <location>
        <begin position="184"/>
        <end position="206"/>
    </location>
</feature>
<dbReference type="InterPro" id="IPR003834">
    <property type="entry name" value="Cyt_c_assmbl_TM_dom"/>
</dbReference>
<evidence type="ECO:0000256" key="1">
    <source>
        <dbReference type="ARBA" id="ARBA00004141"/>
    </source>
</evidence>
<evidence type="ECO:0000313" key="8">
    <source>
        <dbReference type="EMBL" id="MDN4161919.1"/>
    </source>
</evidence>
<keyword evidence="4 6" id="KW-1133">Transmembrane helix</keyword>
<organism evidence="8 9">
    <name type="scientific">Nocardioides abyssi</name>
    <dbReference type="NCBI Taxonomy" id="3058370"/>
    <lineage>
        <taxon>Bacteria</taxon>
        <taxon>Bacillati</taxon>
        <taxon>Actinomycetota</taxon>
        <taxon>Actinomycetes</taxon>
        <taxon>Propionibacteriales</taxon>
        <taxon>Nocardioidaceae</taxon>
        <taxon>Nocardioides</taxon>
    </lineage>
</organism>
<name>A0ABT8EV18_9ACTN</name>
<sequence>MDLGGAQGAILDGSMLIALPVALAAGLLSFFTPCSLPLVPGYLSYVAGMAGAESEVTRELRGGRPARRWRTVTGAGLFVLGFAVVFASYGLALGSIGAQLATNQALIWRVSGALTILLGVLFAGVAGQLPVLGRTVRPRLAPRAGLWGAPLLGAAFGVGWTPCVGPALAAVLTLATTSATASRGAVLSLFYAFGLGVPFLVAAVSLTRSMRLFRWVGAHSRWITRGGGLLLIGVGVLQVSGVWAELVAQLQAVVAGWQAPL</sequence>
<accession>A0ABT8EV18</accession>
<proteinExistence type="inferred from homology"/>
<dbReference type="InterPro" id="IPR051790">
    <property type="entry name" value="Cytochrome_c-biogenesis_DsbD"/>
</dbReference>
<evidence type="ECO:0000256" key="5">
    <source>
        <dbReference type="ARBA" id="ARBA00023136"/>
    </source>
</evidence>
<feature type="transmembrane region" description="Helical" evidence="6">
    <location>
        <begin position="77"/>
        <end position="100"/>
    </location>
</feature>
<feature type="domain" description="Cytochrome C biogenesis protein transmembrane" evidence="7">
    <location>
        <begin position="16"/>
        <end position="238"/>
    </location>
</feature>
<dbReference type="Proteomes" id="UP001168537">
    <property type="component" value="Unassembled WGS sequence"/>
</dbReference>
<evidence type="ECO:0000259" key="7">
    <source>
        <dbReference type="Pfam" id="PF02683"/>
    </source>
</evidence>
<protein>
    <submittedName>
        <fullName evidence="8">Cytochrome c biogenesis protein CcdA</fullName>
    </submittedName>
</protein>
<feature type="transmembrane region" description="Helical" evidence="6">
    <location>
        <begin position="144"/>
        <end position="172"/>
    </location>
</feature>
<evidence type="ECO:0000256" key="2">
    <source>
        <dbReference type="ARBA" id="ARBA00006143"/>
    </source>
</evidence>
<reference evidence="8" key="1">
    <citation type="submission" date="2023-06" db="EMBL/GenBank/DDBJ databases">
        <title>Draft genome sequence of Nocardioides sp. SOB72.</title>
        <authorList>
            <person name="Zhang G."/>
        </authorList>
    </citation>
    <scope>NUCLEOTIDE SEQUENCE</scope>
    <source>
        <strain evidence="8">SOB72</strain>
    </source>
</reference>
<comment type="similarity">
    <text evidence="2">Belongs to the DsbD family.</text>
</comment>
<dbReference type="PANTHER" id="PTHR31272:SF4">
    <property type="entry name" value="CYTOCHROME C-TYPE BIOGENESIS PROTEIN HI_1454-RELATED"/>
    <property type="match status" value="1"/>
</dbReference>
<feature type="transmembrane region" description="Helical" evidence="6">
    <location>
        <begin position="106"/>
        <end position="132"/>
    </location>
</feature>
<dbReference type="Pfam" id="PF02683">
    <property type="entry name" value="DsbD_TM"/>
    <property type="match status" value="1"/>
</dbReference>
<feature type="transmembrane region" description="Helical" evidence="6">
    <location>
        <begin position="227"/>
        <end position="244"/>
    </location>
</feature>
<keyword evidence="5 6" id="KW-0472">Membrane</keyword>
<gene>
    <name evidence="8" type="ORF">QWY29_11205</name>
</gene>
<keyword evidence="3 6" id="KW-0812">Transmembrane</keyword>
<comment type="caution">
    <text evidence="8">The sequence shown here is derived from an EMBL/GenBank/DDBJ whole genome shotgun (WGS) entry which is preliminary data.</text>
</comment>
<dbReference type="RefSeq" id="WP_300961362.1">
    <property type="nucleotide sequence ID" value="NZ_JAUHJR010000004.1"/>
</dbReference>